<dbReference type="HOGENOM" id="CLU_017028_8_6_7"/>
<sequence>MKRLLLGLAALIALFFLGLNAWSGQTPSYGDRIVIGTIGDATSMIPMITSDSASHEMSAYCYNGLIKYDKDLNIVGDLAQSWDISPDGLTITFHLRRGVKFHDGHEYTSRDALFNYQFMVDPKTPTPYGGDYLKVVKAEAPDPYTFRVSYKEPFAPALASWSLSQMPAHLLEGQDPRTSPLGRAPVGTGPYRFGRWLPGARVELNYFADYFEGRPYLDGLIFRVIPDDSTLFLELMSGGIDWMVLSPLKYQRQTDTPFFQKNFRKYKYLSSSYTYVAYNLKDPRFQDVRVRRALAHAIDVEEIIKGVLLGLGQPATGPYKPGTYWHNPNVRRYPFDPAKARQLLAQAGWRDSDGDGWLDKGGERFEFALLTNQGNKNRENSAVIIQHRLAQIGVKVTPRTIEWAAFINDFINKGRFEAVLLAWTMTPDPDLYDVWHSDQIGKLNFTFYKNAELDKLLEQGRQTFDRAKRKQIYDRAQEILAEDQPYTFLYVPDALPVVQSRFHGIEPAPAGISYNFIRWWVPKNLQRPTMER</sequence>
<dbReference type="InterPro" id="IPR039424">
    <property type="entry name" value="SBP_5"/>
</dbReference>
<dbReference type="FunFam" id="3.10.105.10:FF:000006">
    <property type="entry name" value="Peptide ABC transporter substrate-binding protein"/>
    <property type="match status" value="1"/>
</dbReference>
<dbReference type="AlphaFoldDB" id="E1QFX4"/>
<accession>E1QFX4</accession>
<evidence type="ECO:0000256" key="3">
    <source>
        <dbReference type="ARBA" id="ARBA00022729"/>
    </source>
</evidence>
<feature type="domain" description="Solute-binding protein family 5" evidence="4">
    <location>
        <begin position="74"/>
        <end position="432"/>
    </location>
</feature>
<dbReference type="InterPro" id="IPR000914">
    <property type="entry name" value="SBP_5_dom"/>
</dbReference>
<dbReference type="InterPro" id="IPR030678">
    <property type="entry name" value="Peptide/Ni-bd"/>
</dbReference>
<gene>
    <name evidence="5" type="ordered locus">Deba_1216</name>
</gene>
<dbReference type="PROSITE" id="PS01040">
    <property type="entry name" value="SBP_BACTERIAL_5"/>
    <property type="match status" value="1"/>
</dbReference>
<dbReference type="GO" id="GO:0030288">
    <property type="term" value="C:outer membrane-bounded periplasmic space"/>
    <property type="evidence" value="ECO:0007669"/>
    <property type="project" value="UniProtKB-ARBA"/>
</dbReference>
<dbReference type="Proteomes" id="UP000009047">
    <property type="component" value="Chromosome"/>
</dbReference>
<comment type="similarity">
    <text evidence="1">Belongs to the bacterial solute-binding protein 5 family.</text>
</comment>
<dbReference type="KEGG" id="dbr:Deba_1216"/>
<dbReference type="OrthoDB" id="9772924at2"/>
<evidence type="ECO:0000256" key="1">
    <source>
        <dbReference type="ARBA" id="ARBA00005695"/>
    </source>
</evidence>
<evidence type="ECO:0000256" key="2">
    <source>
        <dbReference type="ARBA" id="ARBA00022448"/>
    </source>
</evidence>
<dbReference type="PIRSF" id="PIRSF002741">
    <property type="entry name" value="MppA"/>
    <property type="match status" value="1"/>
</dbReference>
<dbReference type="SUPFAM" id="SSF53850">
    <property type="entry name" value="Periplasmic binding protein-like II"/>
    <property type="match status" value="1"/>
</dbReference>
<dbReference type="eggNOG" id="COG0747">
    <property type="taxonomic scope" value="Bacteria"/>
</dbReference>
<evidence type="ECO:0000259" key="4">
    <source>
        <dbReference type="Pfam" id="PF00496"/>
    </source>
</evidence>
<dbReference type="PANTHER" id="PTHR30290">
    <property type="entry name" value="PERIPLASMIC BINDING COMPONENT OF ABC TRANSPORTER"/>
    <property type="match status" value="1"/>
</dbReference>
<dbReference type="GO" id="GO:0015833">
    <property type="term" value="P:peptide transport"/>
    <property type="evidence" value="ECO:0007669"/>
    <property type="project" value="TreeGrafter"/>
</dbReference>
<dbReference type="EMBL" id="CP002085">
    <property type="protein sequence ID" value="ADK84584.1"/>
    <property type="molecule type" value="Genomic_DNA"/>
</dbReference>
<dbReference type="Pfam" id="PF00496">
    <property type="entry name" value="SBP_bac_5"/>
    <property type="match status" value="1"/>
</dbReference>
<dbReference type="CDD" id="cd08514">
    <property type="entry name" value="PBP2_AppA_like"/>
    <property type="match status" value="1"/>
</dbReference>
<dbReference type="STRING" id="644282.Deba_1216"/>
<dbReference type="PANTHER" id="PTHR30290:SF38">
    <property type="entry name" value="D,D-DIPEPTIDE-BINDING PERIPLASMIC PROTEIN DDPA-RELATED"/>
    <property type="match status" value="1"/>
</dbReference>
<dbReference type="InterPro" id="IPR023765">
    <property type="entry name" value="SBP_5_CS"/>
</dbReference>
<reference evidence="5 6" key="1">
    <citation type="journal article" date="2010" name="Stand. Genomic Sci.">
        <title>Complete genome sequence of Desulfarculus baarsii type strain (2st14).</title>
        <authorList>
            <person name="Sun H."/>
            <person name="Spring S."/>
            <person name="Lapidus A."/>
            <person name="Davenport K."/>
            <person name="Del Rio T.G."/>
            <person name="Tice H."/>
            <person name="Nolan M."/>
            <person name="Copeland A."/>
            <person name="Cheng J.F."/>
            <person name="Lucas S."/>
            <person name="Tapia R."/>
            <person name="Goodwin L."/>
            <person name="Pitluck S."/>
            <person name="Ivanova N."/>
            <person name="Pagani I."/>
            <person name="Mavromatis K."/>
            <person name="Ovchinnikova G."/>
            <person name="Pati A."/>
            <person name="Chen A."/>
            <person name="Palaniappan K."/>
            <person name="Hauser L."/>
            <person name="Chang Y.J."/>
            <person name="Jeffries C.D."/>
            <person name="Detter J.C."/>
            <person name="Han C."/>
            <person name="Rohde M."/>
            <person name="Brambilla E."/>
            <person name="Goker M."/>
            <person name="Woyke T."/>
            <person name="Bristow J."/>
            <person name="Eisen J.A."/>
            <person name="Markowitz V."/>
            <person name="Hugenholtz P."/>
            <person name="Kyrpides N.C."/>
            <person name="Klenk H.P."/>
            <person name="Land M."/>
        </authorList>
    </citation>
    <scope>NUCLEOTIDE SEQUENCE [LARGE SCALE GENOMIC DNA]</scope>
    <source>
        <strain evidence="6">ATCC 33931 / DSM 2075 / LMG 7858 / VKM B-1802 / 2st14</strain>
    </source>
</reference>
<keyword evidence="3" id="KW-0732">Signal</keyword>
<protein>
    <submittedName>
        <fullName evidence="5">Extracellular solute-binding protein family 5</fullName>
    </submittedName>
</protein>
<dbReference type="Gene3D" id="3.40.190.10">
    <property type="entry name" value="Periplasmic binding protein-like II"/>
    <property type="match status" value="1"/>
</dbReference>
<keyword evidence="6" id="KW-1185">Reference proteome</keyword>
<evidence type="ECO:0000313" key="5">
    <source>
        <dbReference type="EMBL" id="ADK84584.1"/>
    </source>
</evidence>
<name>E1QFX4_DESB2</name>
<proteinExistence type="inferred from homology"/>
<organism evidence="5 6">
    <name type="scientific">Desulfarculus baarsii (strain ATCC 33931 / DSM 2075 / LMG 7858 / VKM B-1802 / 2st14)</name>
    <dbReference type="NCBI Taxonomy" id="644282"/>
    <lineage>
        <taxon>Bacteria</taxon>
        <taxon>Pseudomonadati</taxon>
        <taxon>Thermodesulfobacteriota</taxon>
        <taxon>Desulfarculia</taxon>
        <taxon>Desulfarculales</taxon>
        <taxon>Desulfarculaceae</taxon>
        <taxon>Desulfarculus</taxon>
    </lineage>
</organism>
<dbReference type="GO" id="GO:1904680">
    <property type="term" value="F:peptide transmembrane transporter activity"/>
    <property type="evidence" value="ECO:0007669"/>
    <property type="project" value="TreeGrafter"/>
</dbReference>
<dbReference type="GO" id="GO:0043190">
    <property type="term" value="C:ATP-binding cassette (ABC) transporter complex"/>
    <property type="evidence" value="ECO:0007669"/>
    <property type="project" value="InterPro"/>
</dbReference>
<dbReference type="Gene3D" id="3.10.105.10">
    <property type="entry name" value="Dipeptide-binding Protein, Domain 3"/>
    <property type="match status" value="1"/>
</dbReference>
<dbReference type="RefSeq" id="WP_013258038.1">
    <property type="nucleotide sequence ID" value="NC_014365.1"/>
</dbReference>
<evidence type="ECO:0000313" key="6">
    <source>
        <dbReference type="Proteomes" id="UP000009047"/>
    </source>
</evidence>
<dbReference type="Gene3D" id="3.90.76.10">
    <property type="entry name" value="Dipeptide-binding Protein, Domain 1"/>
    <property type="match status" value="1"/>
</dbReference>
<keyword evidence="2" id="KW-0813">Transport</keyword>